<organism evidence="1">
    <name type="scientific">marine sediment metagenome</name>
    <dbReference type="NCBI Taxonomy" id="412755"/>
    <lineage>
        <taxon>unclassified sequences</taxon>
        <taxon>metagenomes</taxon>
        <taxon>ecological metagenomes</taxon>
    </lineage>
</organism>
<dbReference type="AlphaFoldDB" id="X1LLJ3"/>
<reference evidence="1" key="1">
    <citation type="journal article" date="2014" name="Front. Microbiol.">
        <title>High frequency of phylogenetically diverse reductive dehalogenase-homologous genes in deep subseafloor sedimentary metagenomes.</title>
        <authorList>
            <person name="Kawai M."/>
            <person name="Futagami T."/>
            <person name="Toyoda A."/>
            <person name="Takaki Y."/>
            <person name="Nishi S."/>
            <person name="Hori S."/>
            <person name="Arai W."/>
            <person name="Tsubouchi T."/>
            <person name="Morono Y."/>
            <person name="Uchiyama I."/>
            <person name="Ito T."/>
            <person name="Fujiyama A."/>
            <person name="Inagaki F."/>
            <person name="Takami H."/>
        </authorList>
    </citation>
    <scope>NUCLEOTIDE SEQUENCE</scope>
    <source>
        <strain evidence="1">Expedition CK06-06</strain>
    </source>
</reference>
<proteinExistence type="predicted"/>
<sequence>MERWHCIDKRQLELYAYMNMATKAISDALNNFQKTAELWLKWLGNPQKLKAAG</sequence>
<name>X1LLJ3_9ZZZZ</name>
<gene>
    <name evidence="1" type="ORF">S06H3_22924</name>
</gene>
<dbReference type="EMBL" id="BARV01012356">
    <property type="protein sequence ID" value="GAI03280.1"/>
    <property type="molecule type" value="Genomic_DNA"/>
</dbReference>
<accession>X1LLJ3</accession>
<comment type="caution">
    <text evidence="1">The sequence shown here is derived from an EMBL/GenBank/DDBJ whole genome shotgun (WGS) entry which is preliminary data.</text>
</comment>
<protein>
    <submittedName>
        <fullName evidence="1">Uncharacterized protein</fullName>
    </submittedName>
</protein>
<evidence type="ECO:0000313" key="1">
    <source>
        <dbReference type="EMBL" id="GAI03280.1"/>
    </source>
</evidence>